<evidence type="ECO:0000256" key="1">
    <source>
        <dbReference type="SAM" id="MobiDB-lite"/>
    </source>
</evidence>
<dbReference type="Proteomes" id="UP000230423">
    <property type="component" value="Unassembled WGS sequence"/>
</dbReference>
<dbReference type="AlphaFoldDB" id="A0A2G9UIV6"/>
<accession>A0A2G9UIV6</accession>
<keyword evidence="3" id="KW-1185">Reference proteome</keyword>
<protein>
    <submittedName>
        <fullName evidence="2">Uncharacterized protein</fullName>
    </submittedName>
</protein>
<sequence length="101" mass="10800">MVSISKEASITMATESITIHTLAGAVEILASMVRRTTSTYCHMDQEAVRDRPLESAKMASIGVQALLSLRGRHRFTGTGLTGPAQDPEMGKPLAVKAPSIF</sequence>
<reference evidence="2 3" key="1">
    <citation type="submission" date="2015-09" db="EMBL/GenBank/DDBJ databases">
        <title>Draft genome of the parasitic nematode Teladorsagia circumcincta isolate WARC Sus (inbred).</title>
        <authorList>
            <person name="Mitreva M."/>
        </authorList>
    </citation>
    <scope>NUCLEOTIDE SEQUENCE [LARGE SCALE GENOMIC DNA]</scope>
    <source>
        <strain evidence="2 3">S</strain>
    </source>
</reference>
<dbReference type="EMBL" id="KZ346566">
    <property type="protein sequence ID" value="PIO69662.1"/>
    <property type="molecule type" value="Genomic_DNA"/>
</dbReference>
<gene>
    <name evidence="2" type="ORF">TELCIR_08503</name>
</gene>
<evidence type="ECO:0000313" key="2">
    <source>
        <dbReference type="EMBL" id="PIO69662.1"/>
    </source>
</evidence>
<evidence type="ECO:0000313" key="3">
    <source>
        <dbReference type="Proteomes" id="UP000230423"/>
    </source>
</evidence>
<organism evidence="2 3">
    <name type="scientific">Teladorsagia circumcincta</name>
    <name type="common">Brown stomach worm</name>
    <name type="synonym">Ostertagia circumcincta</name>
    <dbReference type="NCBI Taxonomy" id="45464"/>
    <lineage>
        <taxon>Eukaryota</taxon>
        <taxon>Metazoa</taxon>
        <taxon>Ecdysozoa</taxon>
        <taxon>Nematoda</taxon>
        <taxon>Chromadorea</taxon>
        <taxon>Rhabditida</taxon>
        <taxon>Rhabditina</taxon>
        <taxon>Rhabditomorpha</taxon>
        <taxon>Strongyloidea</taxon>
        <taxon>Trichostrongylidae</taxon>
        <taxon>Teladorsagia</taxon>
    </lineage>
</organism>
<name>A0A2G9UIV6_TELCI</name>
<proteinExistence type="predicted"/>
<feature type="region of interest" description="Disordered" evidence="1">
    <location>
        <begin position="77"/>
        <end position="101"/>
    </location>
</feature>